<comment type="caution">
    <text evidence="2">The sequence shown here is derived from an EMBL/GenBank/DDBJ whole genome shotgun (WGS) entry which is preliminary data.</text>
</comment>
<evidence type="ECO:0000256" key="1">
    <source>
        <dbReference type="SAM" id="Phobius"/>
    </source>
</evidence>
<dbReference type="Proteomes" id="UP000292085">
    <property type="component" value="Unassembled WGS sequence"/>
</dbReference>
<keyword evidence="3" id="KW-1185">Reference proteome</keyword>
<sequence length="480" mass="49961">MTTSRQIPLAAGLLFLLQIALWWPGVAMFDTIGQYAQVLSGAYDDWHPPIMAKLWALLHPLGPGAVPMFVVQAAAYWLGLGLIAAALARSGRVRAGWVVIALGALPLFVAWQSVVLKDAQMLGAMLAAVGIVARARFAGRSLSMPALIAVAVLLGYAALVRTNAVFAVVPLGVMLVPGRRRWVGRAGAIAGLTLAVLAVSPAINHRLFGAEPTSVSHTLPLFDLAGIAHFAGNDGVLSADERVLIVAKHCYQPFFWDPIGSASRCGAIADRFQPVPAGTLDLAWAGAIVRHPLAYARHRIAHLNATTRWLVPAVWTSAAPPSVSEINTVGLGTPAKVAQPIVAAAGWLAASPLGWPIAWIVVAASVVAIVIASARTPIRDLALALAVSALALEASFAVVSIASDLRYHLWPMMAAALAAILVASEGRVPRRLALGCALALALVIAAGVGARATLPSPPPGYTAMLEWDGQAAAPARQPAL</sequence>
<feature type="transmembrane region" description="Helical" evidence="1">
    <location>
        <begin position="65"/>
        <end position="88"/>
    </location>
</feature>
<feature type="transmembrane region" description="Helical" evidence="1">
    <location>
        <begin position="353"/>
        <end position="374"/>
    </location>
</feature>
<dbReference type="OrthoDB" id="7957736at2"/>
<accession>A0A4Q6XZ21</accession>
<keyword evidence="1" id="KW-0812">Transmembrane</keyword>
<gene>
    <name evidence="2" type="ORF">EWE75_03570</name>
</gene>
<evidence type="ECO:0000313" key="3">
    <source>
        <dbReference type="Proteomes" id="UP000292085"/>
    </source>
</evidence>
<reference evidence="2 3" key="1">
    <citation type="submission" date="2019-02" db="EMBL/GenBank/DDBJ databases">
        <authorList>
            <person name="Li Y."/>
        </authorList>
    </citation>
    <scope>NUCLEOTIDE SEQUENCE [LARGE SCALE GENOMIC DNA]</scope>
    <source>
        <strain evidence="2 3">3-7</strain>
    </source>
</reference>
<evidence type="ECO:0008006" key="4">
    <source>
        <dbReference type="Google" id="ProtNLM"/>
    </source>
</evidence>
<feature type="transmembrane region" description="Helical" evidence="1">
    <location>
        <begin position="407"/>
        <end position="425"/>
    </location>
</feature>
<proteinExistence type="predicted"/>
<dbReference type="AlphaFoldDB" id="A0A4Q6XZ21"/>
<feature type="transmembrane region" description="Helical" evidence="1">
    <location>
        <begin position="147"/>
        <end position="176"/>
    </location>
</feature>
<feature type="transmembrane region" description="Helical" evidence="1">
    <location>
        <begin position="182"/>
        <end position="203"/>
    </location>
</feature>
<dbReference type="RefSeq" id="WP_130155328.1">
    <property type="nucleotide sequence ID" value="NZ_SGIS01000004.1"/>
</dbReference>
<dbReference type="EMBL" id="SGIS01000004">
    <property type="protein sequence ID" value="RZF65750.1"/>
    <property type="molecule type" value="Genomic_DNA"/>
</dbReference>
<evidence type="ECO:0000313" key="2">
    <source>
        <dbReference type="EMBL" id="RZF65750.1"/>
    </source>
</evidence>
<feature type="transmembrane region" description="Helical" evidence="1">
    <location>
        <begin position="95"/>
        <end position="113"/>
    </location>
</feature>
<name>A0A4Q6XZ21_9SPHN</name>
<feature type="transmembrane region" description="Helical" evidence="1">
    <location>
        <begin position="381"/>
        <end position="401"/>
    </location>
</feature>
<organism evidence="2 3">
    <name type="scientific">Sphingomonas populi</name>
    <dbReference type="NCBI Taxonomy" id="2484750"/>
    <lineage>
        <taxon>Bacteria</taxon>
        <taxon>Pseudomonadati</taxon>
        <taxon>Pseudomonadota</taxon>
        <taxon>Alphaproteobacteria</taxon>
        <taxon>Sphingomonadales</taxon>
        <taxon>Sphingomonadaceae</taxon>
        <taxon>Sphingomonas</taxon>
    </lineage>
</organism>
<feature type="transmembrane region" description="Helical" evidence="1">
    <location>
        <begin position="432"/>
        <end position="454"/>
    </location>
</feature>
<keyword evidence="1" id="KW-1133">Transmembrane helix</keyword>
<protein>
    <recommendedName>
        <fullName evidence="4">Glycosyltransferase RgtA/B/C/D-like domain-containing protein</fullName>
    </recommendedName>
</protein>
<keyword evidence="1" id="KW-0472">Membrane</keyword>